<reference evidence="1 2" key="1">
    <citation type="journal article" date="2019" name="Int. J. Syst. Evol. Microbiol.">
        <title>The Global Catalogue of Microorganisms (GCM) 10K type strain sequencing project: providing services to taxonomists for standard genome sequencing and annotation.</title>
        <authorList>
            <consortium name="The Broad Institute Genomics Platform"/>
            <consortium name="The Broad Institute Genome Sequencing Center for Infectious Disease"/>
            <person name="Wu L."/>
            <person name="Ma J."/>
        </authorList>
    </citation>
    <scope>NUCLEOTIDE SEQUENCE [LARGE SCALE GENOMIC DNA]</scope>
    <source>
        <strain evidence="1 2">JCM 11813</strain>
    </source>
</reference>
<sequence length="337" mass="36158">MLTVKSDGYWLHAILPNGAMSPVSYTTSMRGPLVAQWDMTLPVGFTHPALRQGALVQVFAGPLCVWSGTMADPDRNAWHFVADGLHRRGERFDAAFTDASKTLDDAIDAAIGRDLPWTRPESISTTFTVTDGSVSDALDAYCAAAGKQWRVDPYGQVRVYDLPTEVDWALTPDVPAMPTADDDYASTLVITYSSGRTAVSDDAAAERWGVREETIDLSSLGLSASEAVSEALLANRKARPAFTDGVEVTRMRLTTPGGTPPEFWQVAAGIQRVKQHGTLTSDGAANLGPLEWVIGATSYTDGSGTIALTPMGRLARAQAEVVAQQTARLNRLELKTA</sequence>
<keyword evidence="2" id="KW-1185">Reference proteome</keyword>
<proteinExistence type="predicted"/>
<evidence type="ECO:0000313" key="1">
    <source>
        <dbReference type="EMBL" id="GAA1138305.1"/>
    </source>
</evidence>
<accession>A0ABN1UCM5</accession>
<dbReference type="EMBL" id="BAAAJE010000006">
    <property type="protein sequence ID" value="GAA1138305.1"/>
    <property type="molecule type" value="Genomic_DNA"/>
</dbReference>
<gene>
    <name evidence="1" type="ORF">GCM10009606_17640</name>
</gene>
<protein>
    <submittedName>
        <fullName evidence="1">Uncharacterized protein</fullName>
    </submittedName>
</protein>
<organism evidence="1 2">
    <name type="scientific">Nocardioides aquiterrae</name>
    <dbReference type="NCBI Taxonomy" id="203799"/>
    <lineage>
        <taxon>Bacteria</taxon>
        <taxon>Bacillati</taxon>
        <taxon>Actinomycetota</taxon>
        <taxon>Actinomycetes</taxon>
        <taxon>Propionibacteriales</taxon>
        <taxon>Nocardioidaceae</taxon>
        <taxon>Nocardioides</taxon>
    </lineage>
</organism>
<comment type="caution">
    <text evidence="1">The sequence shown here is derived from an EMBL/GenBank/DDBJ whole genome shotgun (WGS) entry which is preliminary data.</text>
</comment>
<evidence type="ECO:0000313" key="2">
    <source>
        <dbReference type="Proteomes" id="UP001499979"/>
    </source>
</evidence>
<dbReference type="Proteomes" id="UP001499979">
    <property type="component" value="Unassembled WGS sequence"/>
</dbReference>
<name>A0ABN1UCM5_9ACTN</name>
<dbReference type="RefSeq" id="WP_343907128.1">
    <property type="nucleotide sequence ID" value="NZ_BAAAJE010000006.1"/>
</dbReference>